<dbReference type="EMBL" id="DTKL01000044">
    <property type="protein sequence ID" value="HGY94510.1"/>
    <property type="molecule type" value="Genomic_DNA"/>
</dbReference>
<dbReference type="GO" id="GO:0046654">
    <property type="term" value="P:tetrahydrofolate biosynthetic process"/>
    <property type="evidence" value="ECO:0007669"/>
    <property type="project" value="UniProtKB-UniPathway"/>
</dbReference>
<feature type="domain" description="Pterin-binding" evidence="10">
    <location>
        <begin position="24"/>
        <end position="289"/>
    </location>
</feature>
<dbReference type="Gene3D" id="3.20.20.20">
    <property type="entry name" value="Dihydropteroate synthase-like"/>
    <property type="match status" value="1"/>
</dbReference>
<evidence type="ECO:0000256" key="8">
    <source>
        <dbReference type="ARBA" id="ARBA00022909"/>
    </source>
</evidence>
<organism evidence="11">
    <name type="scientific">Acidobacterium capsulatum</name>
    <dbReference type="NCBI Taxonomy" id="33075"/>
    <lineage>
        <taxon>Bacteria</taxon>
        <taxon>Pseudomonadati</taxon>
        <taxon>Acidobacteriota</taxon>
        <taxon>Terriglobia</taxon>
        <taxon>Terriglobales</taxon>
        <taxon>Acidobacteriaceae</taxon>
        <taxon>Acidobacterium</taxon>
    </lineage>
</organism>
<dbReference type="UniPathway" id="UPA00077">
    <property type="reaction ID" value="UER00156"/>
</dbReference>
<dbReference type="GO" id="GO:0046872">
    <property type="term" value="F:metal ion binding"/>
    <property type="evidence" value="ECO:0007669"/>
    <property type="project" value="UniProtKB-KW"/>
</dbReference>
<evidence type="ECO:0000256" key="6">
    <source>
        <dbReference type="ARBA" id="ARBA00022723"/>
    </source>
</evidence>
<comment type="pathway">
    <text evidence="3 9">Cofactor biosynthesis; tetrahydrofolate biosynthesis; 7,8-dihydrofolate from 2-amino-4-hydroxy-6-hydroxymethyl-7,8-dihydropteridine diphosphate and 4-aminobenzoate: step 1/2.</text>
</comment>
<keyword evidence="7 9" id="KW-0460">Magnesium</keyword>
<dbReference type="PROSITE" id="PS00793">
    <property type="entry name" value="DHPS_2"/>
    <property type="match status" value="1"/>
</dbReference>
<dbReference type="GO" id="GO:0004156">
    <property type="term" value="F:dihydropteroate synthase activity"/>
    <property type="evidence" value="ECO:0007669"/>
    <property type="project" value="UniProtKB-EC"/>
</dbReference>
<evidence type="ECO:0000256" key="7">
    <source>
        <dbReference type="ARBA" id="ARBA00022842"/>
    </source>
</evidence>
<evidence type="ECO:0000313" key="11">
    <source>
        <dbReference type="EMBL" id="HGY94510.1"/>
    </source>
</evidence>
<keyword evidence="6 9" id="KW-0479">Metal-binding</keyword>
<dbReference type="AlphaFoldDB" id="A0A7V4XTC2"/>
<evidence type="ECO:0000259" key="10">
    <source>
        <dbReference type="PROSITE" id="PS50972"/>
    </source>
</evidence>
<dbReference type="InterPro" id="IPR011005">
    <property type="entry name" value="Dihydropteroate_synth-like_sf"/>
</dbReference>
<dbReference type="InterPro" id="IPR006390">
    <property type="entry name" value="DHP_synth_dom"/>
</dbReference>
<evidence type="ECO:0000256" key="2">
    <source>
        <dbReference type="ARBA" id="ARBA00001946"/>
    </source>
</evidence>
<evidence type="ECO:0000256" key="5">
    <source>
        <dbReference type="ARBA" id="ARBA00022679"/>
    </source>
</evidence>
<gene>
    <name evidence="11" type="primary">folP</name>
    <name evidence="11" type="ORF">ENW50_07485</name>
</gene>
<reference evidence="11" key="1">
    <citation type="journal article" date="2020" name="mSystems">
        <title>Genome- and Community-Level Interaction Insights into Carbon Utilization and Element Cycling Functions of Hydrothermarchaeota in Hydrothermal Sediment.</title>
        <authorList>
            <person name="Zhou Z."/>
            <person name="Liu Y."/>
            <person name="Xu W."/>
            <person name="Pan J."/>
            <person name="Luo Z.H."/>
            <person name="Li M."/>
        </authorList>
    </citation>
    <scope>NUCLEOTIDE SEQUENCE [LARGE SCALE GENOMIC DNA]</scope>
    <source>
        <strain evidence="11">SpSt-855</strain>
    </source>
</reference>
<comment type="caution">
    <text evidence="11">The sequence shown here is derived from an EMBL/GenBank/DDBJ whole genome shotgun (WGS) entry which is preliminary data.</text>
</comment>
<dbReference type="InterPro" id="IPR045031">
    <property type="entry name" value="DHP_synth-like"/>
</dbReference>
<evidence type="ECO:0000256" key="3">
    <source>
        <dbReference type="ARBA" id="ARBA00004763"/>
    </source>
</evidence>
<dbReference type="SUPFAM" id="SSF51717">
    <property type="entry name" value="Dihydropteroate synthetase-like"/>
    <property type="match status" value="1"/>
</dbReference>
<keyword evidence="8 9" id="KW-0289">Folate biosynthesis</keyword>
<protein>
    <recommendedName>
        <fullName evidence="4 9">Dihydropteroate synthase</fullName>
        <shortName evidence="9">DHPS</shortName>
        <ecNumber evidence="4 9">2.5.1.15</ecNumber>
    </recommendedName>
    <alternativeName>
        <fullName evidence="9">Dihydropteroate pyrophosphorylase</fullName>
    </alternativeName>
</protein>
<proteinExistence type="inferred from homology"/>
<sequence>MAFRKRGQFEWPLRTRRLALGAQTLVMGVLNVTPDSFSDGGLFLDTARAVDQGLRMLEAGAAMVDVGGESTRPGSHRTVSAQEEQDRVLPVMEAILKARPEAVISIDTYKAATAAACLRAGAEIVNDVSGFLWDEAMPALCAAEACGVVLMHTRGTPNEWRGLPKLKQDEVVPLVRDGLRERLAAAVQAGVAPERVTLDPGYGFGKVLGENYSLLAGQDALLELGRPLLVGVSRKSFLRKTLERELAHLLREPDDDLTTATMAACTAAVLGGAHIVRVHDVAPAVAAVAIADEVLRAG</sequence>
<comment type="similarity">
    <text evidence="9">Belongs to the DHPS family.</text>
</comment>
<dbReference type="InterPro" id="IPR000489">
    <property type="entry name" value="Pterin-binding_dom"/>
</dbReference>
<comment type="function">
    <text evidence="9">Catalyzes the condensation of para-aminobenzoate (pABA) with 6-hydroxymethyl-7,8-dihydropterin diphosphate (DHPt-PP) to form 7,8-dihydropteroate (H2Pte), the immediate precursor of folate derivatives.</text>
</comment>
<name>A0A7V4XTC2_9BACT</name>
<dbReference type="GO" id="GO:0046656">
    <property type="term" value="P:folic acid biosynthetic process"/>
    <property type="evidence" value="ECO:0007669"/>
    <property type="project" value="UniProtKB-KW"/>
</dbReference>
<dbReference type="PROSITE" id="PS00792">
    <property type="entry name" value="DHPS_1"/>
    <property type="match status" value="1"/>
</dbReference>
<dbReference type="Pfam" id="PF00809">
    <property type="entry name" value="Pterin_bind"/>
    <property type="match status" value="1"/>
</dbReference>
<dbReference type="PANTHER" id="PTHR20941">
    <property type="entry name" value="FOLATE SYNTHESIS PROTEINS"/>
    <property type="match status" value="1"/>
</dbReference>
<evidence type="ECO:0000256" key="9">
    <source>
        <dbReference type="RuleBase" id="RU361205"/>
    </source>
</evidence>
<accession>A0A7V4XTC2</accession>
<evidence type="ECO:0000256" key="1">
    <source>
        <dbReference type="ARBA" id="ARBA00000012"/>
    </source>
</evidence>
<dbReference type="EC" id="2.5.1.15" evidence="4 9"/>
<dbReference type="NCBIfam" id="TIGR01496">
    <property type="entry name" value="DHPS"/>
    <property type="match status" value="1"/>
</dbReference>
<dbReference type="GO" id="GO:0005829">
    <property type="term" value="C:cytosol"/>
    <property type="evidence" value="ECO:0007669"/>
    <property type="project" value="TreeGrafter"/>
</dbReference>
<keyword evidence="5 9" id="KW-0808">Transferase</keyword>
<dbReference type="PROSITE" id="PS50972">
    <property type="entry name" value="PTERIN_BINDING"/>
    <property type="match status" value="1"/>
</dbReference>
<comment type="catalytic activity">
    <reaction evidence="1">
        <text>(7,8-dihydropterin-6-yl)methyl diphosphate + 4-aminobenzoate = 7,8-dihydropteroate + diphosphate</text>
        <dbReference type="Rhea" id="RHEA:19949"/>
        <dbReference type="ChEBI" id="CHEBI:17836"/>
        <dbReference type="ChEBI" id="CHEBI:17839"/>
        <dbReference type="ChEBI" id="CHEBI:33019"/>
        <dbReference type="ChEBI" id="CHEBI:72950"/>
        <dbReference type="EC" id="2.5.1.15"/>
    </reaction>
</comment>
<dbReference type="PANTHER" id="PTHR20941:SF1">
    <property type="entry name" value="FOLIC ACID SYNTHESIS PROTEIN FOL1"/>
    <property type="match status" value="1"/>
</dbReference>
<comment type="cofactor">
    <cofactor evidence="2 9">
        <name>Mg(2+)</name>
        <dbReference type="ChEBI" id="CHEBI:18420"/>
    </cofactor>
</comment>
<dbReference type="CDD" id="cd00739">
    <property type="entry name" value="DHPS"/>
    <property type="match status" value="1"/>
</dbReference>
<evidence type="ECO:0000256" key="4">
    <source>
        <dbReference type="ARBA" id="ARBA00012458"/>
    </source>
</evidence>